<keyword evidence="4" id="KW-1185">Reference proteome</keyword>
<keyword evidence="1" id="KW-1133">Transmembrane helix</keyword>
<comment type="caution">
    <text evidence="3">The sequence shown here is derived from an EMBL/GenBank/DDBJ whole genome shotgun (WGS) entry which is preliminary data.</text>
</comment>
<evidence type="ECO:0000313" key="3">
    <source>
        <dbReference type="EMBL" id="MBN9644889.1"/>
    </source>
</evidence>
<feature type="transmembrane region" description="Helical" evidence="1">
    <location>
        <begin position="68"/>
        <end position="88"/>
    </location>
</feature>
<accession>A0A939E0V1</accession>
<dbReference type="AlphaFoldDB" id="A0A939E0V1"/>
<dbReference type="Pfam" id="PF11181">
    <property type="entry name" value="YflT"/>
    <property type="match status" value="1"/>
</dbReference>
<evidence type="ECO:0000259" key="2">
    <source>
        <dbReference type="Pfam" id="PF11181"/>
    </source>
</evidence>
<feature type="transmembrane region" description="Helical" evidence="1">
    <location>
        <begin position="94"/>
        <end position="115"/>
    </location>
</feature>
<proteinExistence type="predicted"/>
<keyword evidence="1" id="KW-0812">Transmembrane</keyword>
<dbReference type="EMBL" id="JAFLEQ010000016">
    <property type="protein sequence ID" value="MBN9644889.1"/>
    <property type="molecule type" value="Genomic_DNA"/>
</dbReference>
<dbReference type="Proteomes" id="UP000664332">
    <property type="component" value="Unassembled WGS sequence"/>
</dbReference>
<sequence length="161" mass="17236">MPGKQSPAPVKAMPAGWPVGSFTSYAEAQAAVDMLSDDGDFPVKDISIIGVDLMEVEKVVGRLSWGKVLGRGALSGAWMGLFIGLLISMFQTELVAPLVAGLAMGVVFGLVTAGVPYAMSRGTRDFATTTEIIANRYDVICAPDSARRARDLISRHRHNRR</sequence>
<evidence type="ECO:0000256" key="1">
    <source>
        <dbReference type="SAM" id="Phobius"/>
    </source>
</evidence>
<keyword evidence="1" id="KW-0472">Membrane</keyword>
<protein>
    <submittedName>
        <fullName evidence="3">Magnesium transporter</fullName>
    </submittedName>
</protein>
<reference evidence="3" key="1">
    <citation type="submission" date="2021-03" db="EMBL/GenBank/DDBJ databases">
        <authorList>
            <person name="Sun Q."/>
        </authorList>
    </citation>
    <scope>NUCLEOTIDE SEQUENCE</scope>
    <source>
        <strain evidence="3">CCM 8862</strain>
    </source>
</reference>
<evidence type="ECO:0000313" key="4">
    <source>
        <dbReference type="Proteomes" id="UP000664332"/>
    </source>
</evidence>
<dbReference type="InterPro" id="IPR025889">
    <property type="entry name" value="GSP17M-like_dom"/>
</dbReference>
<name>A0A939E0V1_9CORY</name>
<feature type="domain" description="General stress protein 17M-like" evidence="2">
    <location>
        <begin position="19"/>
        <end position="93"/>
    </location>
</feature>
<organism evidence="3 4">
    <name type="scientific">Corynebacterium mendelii</name>
    <dbReference type="NCBI Taxonomy" id="2765362"/>
    <lineage>
        <taxon>Bacteria</taxon>
        <taxon>Bacillati</taxon>
        <taxon>Actinomycetota</taxon>
        <taxon>Actinomycetes</taxon>
        <taxon>Mycobacteriales</taxon>
        <taxon>Corynebacteriaceae</taxon>
        <taxon>Corynebacterium</taxon>
    </lineage>
</organism>
<gene>
    <name evidence="3" type="ORF">JZY06_09740</name>
</gene>